<dbReference type="Proteomes" id="UP000460290">
    <property type="component" value="Unassembled WGS sequence"/>
</dbReference>
<evidence type="ECO:0000313" key="3">
    <source>
        <dbReference type="Proteomes" id="UP000460290"/>
    </source>
</evidence>
<accession>A0A844Z707</accession>
<feature type="signal peptide" evidence="1">
    <location>
        <begin position="1"/>
        <end position="19"/>
    </location>
</feature>
<organism evidence="2 3">
    <name type="scientific">Pontixanthobacter aestiaquae</name>
    <dbReference type="NCBI Taxonomy" id="1509367"/>
    <lineage>
        <taxon>Bacteria</taxon>
        <taxon>Pseudomonadati</taxon>
        <taxon>Pseudomonadota</taxon>
        <taxon>Alphaproteobacteria</taxon>
        <taxon>Sphingomonadales</taxon>
        <taxon>Erythrobacteraceae</taxon>
        <taxon>Pontixanthobacter</taxon>
    </lineage>
</organism>
<dbReference type="AlphaFoldDB" id="A0A844Z707"/>
<comment type="caution">
    <text evidence="2">The sequence shown here is derived from an EMBL/GenBank/DDBJ whole genome shotgun (WGS) entry which is preliminary data.</text>
</comment>
<reference evidence="2 3" key="1">
    <citation type="submission" date="2019-12" db="EMBL/GenBank/DDBJ databases">
        <title>Genomic-based taxomic classification of the family Erythrobacteraceae.</title>
        <authorList>
            <person name="Xu L."/>
        </authorList>
    </citation>
    <scope>NUCLEOTIDE SEQUENCE [LARGE SCALE GENOMIC DNA]</scope>
    <source>
        <strain evidence="2 3">KCTC 42006</strain>
    </source>
</reference>
<keyword evidence="1" id="KW-0732">Signal</keyword>
<evidence type="ECO:0000256" key="1">
    <source>
        <dbReference type="SAM" id="SignalP"/>
    </source>
</evidence>
<keyword evidence="3" id="KW-1185">Reference proteome</keyword>
<dbReference type="PROSITE" id="PS51257">
    <property type="entry name" value="PROKAR_LIPOPROTEIN"/>
    <property type="match status" value="1"/>
</dbReference>
<sequence>MRSKFCAASVLSTAMLLSACDGTDTPPEGAPTEAAQAEWTPSAFAIPEGAEPVADMFIDCAFPNYDGQLGITITQNFLVLDGQTKRYDARTRQARDMCYPGMVGCSLEAGDGRIASDYTAPNGTRTETKIDAETLEVTKILTEPGKEPREVAFDGGCEAKPMPTLAG</sequence>
<protein>
    <recommendedName>
        <fullName evidence="4">NlpE N-terminal domain-containing protein</fullName>
    </recommendedName>
</protein>
<evidence type="ECO:0000313" key="2">
    <source>
        <dbReference type="EMBL" id="MXO83036.1"/>
    </source>
</evidence>
<feature type="chain" id="PRO_5032471857" description="NlpE N-terminal domain-containing protein" evidence="1">
    <location>
        <begin position="20"/>
        <end position="167"/>
    </location>
</feature>
<gene>
    <name evidence="2" type="ORF">GRI35_06615</name>
</gene>
<dbReference type="EMBL" id="WTYZ01000001">
    <property type="protein sequence ID" value="MXO83036.1"/>
    <property type="molecule type" value="Genomic_DNA"/>
</dbReference>
<evidence type="ECO:0008006" key="4">
    <source>
        <dbReference type="Google" id="ProtNLM"/>
    </source>
</evidence>
<proteinExistence type="predicted"/>
<name>A0A844Z707_9SPHN</name>
<dbReference type="OrthoDB" id="7433210at2"/>
<dbReference type="RefSeq" id="WP_160613421.1">
    <property type="nucleotide sequence ID" value="NZ_JAUFQM010000001.1"/>
</dbReference>